<proteinExistence type="predicted"/>
<sequence>MGDLQSRLDHEVLAEIEQARLAEFQRLAEKEASERAMADTTVIPRVEHANGALSPVPPVGDCRSYAGIKPRNEAAQQVRFFSP</sequence>
<protein>
    <submittedName>
        <fullName evidence="1">Uncharacterized protein</fullName>
    </submittedName>
</protein>
<dbReference type="RefSeq" id="WP_182890664.1">
    <property type="nucleotide sequence ID" value="NZ_JACGZW010000003.1"/>
</dbReference>
<dbReference type="Proteomes" id="UP000526734">
    <property type="component" value="Unassembled WGS sequence"/>
</dbReference>
<evidence type="ECO:0000313" key="2">
    <source>
        <dbReference type="Proteomes" id="UP000526734"/>
    </source>
</evidence>
<evidence type="ECO:0000313" key="1">
    <source>
        <dbReference type="EMBL" id="MBB1153543.1"/>
    </source>
</evidence>
<dbReference type="EMBL" id="JACGZW010000003">
    <property type="protein sequence ID" value="MBB1153543.1"/>
    <property type="molecule type" value="Genomic_DNA"/>
</dbReference>
<accession>A0A7W3VUN3</accession>
<name>A0A7W3VUN3_9PSEU</name>
<organism evidence="1 2">
    <name type="scientific">Amycolatopsis dendrobii</name>
    <dbReference type="NCBI Taxonomy" id="2760662"/>
    <lineage>
        <taxon>Bacteria</taxon>
        <taxon>Bacillati</taxon>
        <taxon>Actinomycetota</taxon>
        <taxon>Actinomycetes</taxon>
        <taxon>Pseudonocardiales</taxon>
        <taxon>Pseudonocardiaceae</taxon>
        <taxon>Amycolatopsis</taxon>
    </lineage>
</organism>
<comment type="caution">
    <text evidence="1">The sequence shown here is derived from an EMBL/GenBank/DDBJ whole genome shotgun (WGS) entry which is preliminary data.</text>
</comment>
<gene>
    <name evidence="1" type="ORF">H4281_10425</name>
</gene>
<keyword evidence="2" id="KW-1185">Reference proteome</keyword>
<dbReference type="AlphaFoldDB" id="A0A7W3VUN3"/>
<reference evidence="1 2" key="1">
    <citation type="submission" date="2020-08" db="EMBL/GenBank/DDBJ databases">
        <title>Amycolatopsis sp. nov. DR6-1 isolated from Dendrobium heterocarpum.</title>
        <authorList>
            <person name="Tedsree N."/>
            <person name="Kuncharoen N."/>
            <person name="Likhitwitayawuid K."/>
            <person name="Tanasupawat S."/>
        </authorList>
    </citation>
    <scope>NUCLEOTIDE SEQUENCE [LARGE SCALE GENOMIC DNA]</scope>
    <source>
        <strain evidence="1 2">DR6-1</strain>
    </source>
</reference>